<dbReference type="SUPFAM" id="SSF117856">
    <property type="entry name" value="AF0104/ALDC/Ptd012-like"/>
    <property type="match status" value="2"/>
</dbReference>
<comment type="caution">
    <text evidence="1">The sequence shown here is derived from an EMBL/GenBank/DDBJ whole genome shotgun (WGS) entry which is preliminary data.</text>
</comment>
<dbReference type="RefSeq" id="WP_009504666.1">
    <property type="nucleotide sequence ID" value="NZ_LIGK01000018.1"/>
</dbReference>
<dbReference type="Proteomes" id="UP000249165">
    <property type="component" value="Unassembled WGS sequence"/>
</dbReference>
<proteinExistence type="predicted"/>
<evidence type="ECO:0008006" key="3">
    <source>
        <dbReference type="Google" id="ProtNLM"/>
    </source>
</evidence>
<dbReference type="AlphaFoldDB" id="A0A327Y575"/>
<dbReference type="OrthoDB" id="8720942at2"/>
<evidence type="ECO:0000313" key="1">
    <source>
        <dbReference type="EMBL" id="RAK15607.1"/>
    </source>
</evidence>
<dbReference type="Gene3D" id="3.30.1330.80">
    <property type="entry name" value="Hypothetical protein, similar to alpha- acetolactate decarboxylase, domain 2"/>
    <property type="match status" value="2"/>
</dbReference>
<name>A0A327Y575_9RHOB</name>
<gene>
    <name evidence="1" type="ORF">ATI53_102130</name>
</gene>
<dbReference type="EMBL" id="QLMG01000021">
    <property type="protein sequence ID" value="RAK15607.1"/>
    <property type="molecule type" value="Genomic_DNA"/>
</dbReference>
<sequence length="278" mass="28298">MTGAGVNPRLCHPGAPVLPRVSAVPAGLRAVDIALDGLVPLDSAICAAFAGASGFVTITDLGCTALDYVIPAQSTRPDRLAWYSDPQGQGGRAVIRAAYASVGRQGAGAGLHCHGSWDTAAGARFGHLLGPRTMPEPGQVLRGWVFDGADFDRRADPETGFDLFAAIGAGVASPDAVALTLRPDEDVAETCMGLCDRLGWAQARLEGLGSLNGAGFAGGAVMRDHASEFVVRAGTVGPTRADIDIAVIDSAGAEYAGALVPGQGRVSITAELVLIRAG</sequence>
<evidence type="ECO:0000313" key="2">
    <source>
        <dbReference type="Proteomes" id="UP000249165"/>
    </source>
</evidence>
<accession>A0A327Y575</accession>
<protein>
    <recommendedName>
        <fullName evidence="3">DUF296 domain-containing protein</fullName>
    </recommendedName>
</protein>
<organism evidence="1 2">
    <name type="scientific">Salipiger aestuarii</name>
    <dbReference type="NCBI Taxonomy" id="568098"/>
    <lineage>
        <taxon>Bacteria</taxon>
        <taxon>Pseudomonadati</taxon>
        <taxon>Pseudomonadota</taxon>
        <taxon>Alphaproteobacteria</taxon>
        <taxon>Rhodobacterales</taxon>
        <taxon>Roseobacteraceae</taxon>
        <taxon>Salipiger</taxon>
    </lineage>
</organism>
<reference evidence="1 2" key="1">
    <citation type="submission" date="2018-06" db="EMBL/GenBank/DDBJ databases">
        <title>Genomic Encyclopedia of Archaeal and Bacterial Type Strains, Phase II (KMG-II): from individual species to whole genera.</title>
        <authorList>
            <person name="Goeker M."/>
        </authorList>
    </citation>
    <scope>NUCLEOTIDE SEQUENCE [LARGE SCALE GENOMIC DNA]</scope>
    <source>
        <strain evidence="1 2">DSM 22011</strain>
    </source>
</reference>
<keyword evidence="2" id="KW-1185">Reference proteome</keyword>